<dbReference type="EMBL" id="CP000967">
    <property type="protein sequence ID" value="ACD60944.1"/>
    <property type="molecule type" value="Genomic_DNA"/>
</dbReference>
<dbReference type="SUPFAM" id="SSF47598">
    <property type="entry name" value="Ribbon-helix-helix"/>
    <property type="match status" value="1"/>
</dbReference>
<dbReference type="GO" id="GO:0006355">
    <property type="term" value="P:regulation of DNA-templated transcription"/>
    <property type="evidence" value="ECO:0007669"/>
    <property type="project" value="InterPro"/>
</dbReference>
<dbReference type="Proteomes" id="UP000001740">
    <property type="component" value="Chromosome"/>
</dbReference>
<evidence type="ECO:0000313" key="4">
    <source>
        <dbReference type="EMBL" id="ACD60944.1"/>
    </source>
</evidence>
<dbReference type="PANTHER" id="PTHR36582">
    <property type="entry name" value="ANTITOXIN PARD"/>
    <property type="match status" value="1"/>
</dbReference>
<sequence>MATMNIALPDELQQCVDPQVAEHAYGPGSGYLRALMRKQRDIEQLRGVLLDGANS</sequence>
<evidence type="ECO:0000256" key="1">
    <source>
        <dbReference type="ARBA" id="ARBA00008580"/>
    </source>
</evidence>
<accession>A0A0K0GPB1</accession>
<dbReference type="AlphaFoldDB" id="A0A0K0GPB1"/>
<evidence type="ECO:0000313" key="5">
    <source>
        <dbReference type="Proteomes" id="UP000001740"/>
    </source>
</evidence>
<dbReference type="InterPro" id="IPR022789">
    <property type="entry name" value="ParD"/>
</dbReference>
<dbReference type="KEGG" id="xop:PXO_02722"/>
<evidence type="ECO:0000256" key="2">
    <source>
        <dbReference type="ARBA" id="ARBA00017940"/>
    </source>
</evidence>
<reference evidence="4 5" key="1">
    <citation type="journal article" date="2008" name="BMC Genomics">
        <title>Genome sequence and rapid evolution of the rice pathogen Xanthomonas oryzae pv. oryzae PXO99A.</title>
        <authorList>
            <person name="Salzberg S.L."/>
            <person name="Sommer D.D."/>
            <person name="Schatz M.C."/>
            <person name="Phillippy A.M."/>
            <person name="Rabinowicz P.D."/>
            <person name="Tsuge S."/>
            <person name="Furutani A."/>
            <person name="Ochiai H."/>
            <person name="Delcher A.L."/>
            <person name="Kelley D."/>
            <person name="Madupu R."/>
            <person name="Puiu D."/>
            <person name="Radune D."/>
            <person name="Shumway M."/>
            <person name="Trapnell C."/>
            <person name="Aparna G."/>
            <person name="Jha G."/>
            <person name="Pandey A."/>
            <person name="Patil P.B."/>
            <person name="Ishihara H."/>
            <person name="Meyer D.F."/>
            <person name="Szurek B."/>
            <person name="Verdier V."/>
            <person name="Koebnik R."/>
            <person name="Dow J.M."/>
            <person name="Ryan R.P."/>
            <person name="Hirata H."/>
            <person name="Tsuyumu S."/>
            <person name="Won Lee S."/>
            <person name="Seo Y.S."/>
            <person name="Sriariyanum M."/>
            <person name="Ronald P.C."/>
            <person name="Sonti R.V."/>
            <person name="Van Sluys M.A."/>
            <person name="Leach J.E."/>
            <person name="White F.F."/>
            <person name="Bogdanove A.J."/>
        </authorList>
    </citation>
    <scope>NUCLEOTIDE SEQUENCE [LARGE SCALE GENOMIC DNA]</scope>
    <source>
        <strain evidence="4 5">PXO99A</strain>
    </source>
</reference>
<comment type="similarity">
    <text evidence="1">Belongs to the ParD antitoxin family.</text>
</comment>
<dbReference type="PANTHER" id="PTHR36582:SF2">
    <property type="entry name" value="ANTITOXIN PARD"/>
    <property type="match status" value="1"/>
</dbReference>
<dbReference type="eggNOG" id="COG3609">
    <property type="taxonomic scope" value="Bacteria"/>
</dbReference>
<organism evidence="4 5">
    <name type="scientific">Xanthomonas oryzae pv. oryzae (strain PXO99A)</name>
    <dbReference type="NCBI Taxonomy" id="360094"/>
    <lineage>
        <taxon>Bacteria</taxon>
        <taxon>Pseudomonadati</taxon>
        <taxon>Pseudomonadota</taxon>
        <taxon>Gammaproteobacteria</taxon>
        <taxon>Lysobacterales</taxon>
        <taxon>Lysobacteraceae</taxon>
        <taxon>Xanthomonas</taxon>
    </lineage>
</organism>
<proteinExistence type="inferred from homology"/>
<gene>
    <name evidence="4" type="ordered locus">PXO_02722</name>
</gene>
<name>A0A0K0GPB1_XANOP</name>
<evidence type="ECO:0000256" key="3">
    <source>
        <dbReference type="ARBA" id="ARBA00037106"/>
    </source>
</evidence>
<dbReference type="HOGENOM" id="CLU_144805_3_2_6"/>
<protein>
    <recommendedName>
        <fullName evidence="2">Antitoxin ParD</fullName>
    </recommendedName>
</protein>
<dbReference type="InterPro" id="IPR010985">
    <property type="entry name" value="Ribbon_hlx_hlx"/>
</dbReference>
<comment type="function">
    <text evidence="3">Antitoxin component of a type II toxin-antitoxin (TA) system. Neutralizes the effect of toxin ParE.</text>
</comment>